<keyword evidence="3" id="KW-1185">Reference proteome</keyword>
<evidence type="ECO:0000256" key="1">
    <source>
        <dbReference type="SAM" id="Phobius"/>
    </source>
</evidence>
<sequence>MGEYTESLLRMRNNETSEIDRFRLFIATQVGWLAVSVPIVASFGMASIESVFVLAFVGFLSGSLLFEPAESNRRWWRLSVWISRGGFVVLGYWVFQRAQELGI</sequence>
<feature type="transmembrane region" description="Helical" evidence="1">
    <location>
        <begin position="47"/>
        <end position="66"/>
    </location>
</feature>
<dbReference type="AlphaFoldDB" id="A0ABD6CRQ7"/>
<proteinExistence type="predicted"/>
<keyword evidence="1" id="KW-0472">Membrane</keyword>
<keyword evidence="1" id="KW-0812">Transmembrane</keyword>
<dbReference type="EMBL" id="JBHUDK010000012">
    <property type="protein sequence ID" value="MFD1600109.1"/>
    <property type="molecule type" value="Genomic_DNA"/>
</dbReference>
<dbReference type="Proteomes" id="UP001597085">
    <property type="component" value="Unassembled WGS sequence"/>
</dbReference>
<gene>
    <name evidence="2" type="ORF">ACFSBX_14185</name>
</gene>
<evidence type="ECO:0000313" key="3">
    <source>
        <dbReference type="Proteomes" id="UP001597085"/>
    </source>
</evidence>
<reference evidence="2 3" key="1">
    <citation type="journal article" date="2019" name="Int. J. Syst. Evol. Microbiol.">
        <title>The Global Catalogue of Microorganisms (GCM) 10K type strain sequencing project: providing services to taxonomists for standard genome sequencing and annotation.</title>
        <authorList>
            <consortium name="The Broad Institute Genomics Platform"/>
            <consortium name="The Broad Institute Genome Sequencing Center for Infectious Disease"/>
            <person name="Wu L."/>
            <person name="Ma J."/>
        </authorList>
    </citation>
    <scope>NUCLEOTIDE SEQUENCE [LARGE SCALE GENOMIC DNA]</scope>
    <source>
        <strain evidence="2 3">CGMCC 1.12121</strain>
    </source>
</reference>
<accession>A0ABD6CRQ7</accession>
<dbReference type="Pfam" id="PF26161">
    <property type="entry name" value="DUF8044"/>
    <property type="match status" value="1"/>
</dbReference>
<feature type="transmembrane region" description="Helical" evidence="1">
    <location>
        <begin position="78"/>
        <end position="95"/>
    </location>
</feature>
<protein>
    <submittedName>
        <fullName evidence="2">Uncharacterized protein</fullName>
    </submittedName>
</protein>
<dbReference type="InterPro" id="IPR058357">
    <property type="entry name" value="DUF8044"/>
</dbReference>
<keyword evidence="1" id="KW-1133">Transmembrane helix</keyword>
<dbReference type="RefSeq" id="WP_256421161.1">
    <property type="nucleotide sequence ID" value="NZ_JANHDI010000006.1"/>
</dbReference>
<evidence type="ECO:0000313" key="2">
    <source>
        <dbReference type="EMBL" id="MFD1600109.1"/>
    </source>
</evidence>
<organism evidence="2 3">
    <name type="scientific">Halobellus rarus</name>
    <dbReference type="NCBI Taxonomy" id="1126237"/>
    <lineage>
        <taxon>Archaea</taxon>
        <taxon>Methanobacteriati</taxon>
        <taxon>Methanobacteriota</taxon>
        <taxon>Stenosarchaea group</taxon>
        <taxon>Halobacteria</taxon>
        <taxon>Halobacteriales</taxon>
        <taxon>Haloferacaceae</taxon>
        <taxon>Halobellus</taxon>
    </lineage>
</organism>
<feature type="transmembrane region" description="Helical" evidence="1">
    <location>
        <begin position="21"/>
        <end position="41"/>
    </location>
</feature>
<name>A0ABD6CRQ7_9EURY</name>
<comment type="caution">
    <text evidence="2">The sequence shown here is derived from an EMBL/GenBank/DDBJ whole genome shotgun (WGS) entry which is preliminary data.</text>
</comment>